<feature type="region of interest" description="Disordered" evidence="1">
    <location>
        <begin position="1"/>
        <end position="22"/>
    </location>
</feature>
<keyword evidence="3" id="KW-1185">Reference proteome</keyword>
<dbReference type="STRING" id="7395.A0A1A9VLI8"/>
<dbReference type="AlphaFoldDB" id="A0A1A9VLI8"/>
<accession>A0A1A9VLI8</accession>
<protein>
    <submittedName>
        <fullName evidence="2">Uncharacterized protein</fullName>
    </submittedName>
</protein>
<dbReference type="EnsemblMetazoa" id="GAUT040769-RA">
    <property type="protein sequence ID" value="GAUT040769-PA"/>
    <property type="gene ID" value="GAUT040769"/>
</dbReference>
<dbReference type="Proteomes" id="UP000078200">
    <property type="component" value="Unassembled WGS sequence"/>
</dbReference>
<evidence type="ECO:0000256" key="1">
    <source>
        <dbReference type="SAM" id="MobiDB-lite"/>
    </source>
</evidence>
<reference evidence="2" key="1">
    <citation type="submission" date="2020-05" db="UniProtKB">
        <authorList>
            <consortium name="EnsemblMetazoa"/>
        </authorList>
    </citation>
    <scope>IDENTIFICATION</scope>
    <source>
        <strain evidence="2">TTRI</strain>
    </source>
</reference>
<proteinExistence type="predicted"/>
<evidence type="ECO:0000313" key="3">
    <source>
        <dbReference type="Proteomes" id="UP000078200"/>
    </source>
</evidence>
<name>A0A1A9VLI8_GLOAU</name>
<sequence length="165" mass="19718">MINMDVPILTDTESETSTEQPDNKTLKTYSFFQIEARDHLEDNIDEDSKYEDYELRLHAMIRQWKAIYFEAYEHMKRSQENNLIIDRNILSANQLAYLQNAPSPQVFFRDALDFRRKFYLFKETKYAEIKDMLDNLRDLCEQRLCLIMANEISDNLANTKKNAKK</sequence>
<dbReference type="VEuPathDB" id="VectorBase:GAUT040769"/>
<organism evidence="2 3">
    <name type="scientific">Glossina austeni</name>
    <name type="common">Savannah tsetse fly</name>
    <dbReference type="NCBI Taxonomy" id="7395"/>
    <lineage>
        <taxon>Eukaryota</taxon>
        <taxon>Metazoa</taxon>
        <taxon>Ecdysozoa</taxon>
        <taxon>Arthropoda</taxon>
        <taxon>Hexapoda</taxon>
        <taxon>Insecta</taxon>
        <taxon>Pterygota</taxon>
        <taxon>Neoptera</taxon>
        <taxon>Endopterygota</taxon>
        <taxon>Diptera</taxon>
        <taxon>Brachycera</taxon>
        <taxon>Muscomorpha</taxon>
        <taxon>Hippoboscoidea</taxon>
        <taxon>Glossinidae</taxon>
        <taxon>Glossina</taxon>
    </lineage>
</organism>
<evidence type="ECO:0000313" key="2">
    <source>
        <dbReference type="EnsemblMetazoa" id="GAUT040769-PA"/>
    </source>
</evidence>